<sequence length="292" mass="31460">MERSKRGVKMRFANVNDRFCVLAADGRAIDLARASGGRIPAEPLAAYQQWDDVRDVAGTVLFRADMSMTFGESDLRNPAPGARQVFAVGLNYRDHSEEVGLPVPTELSVFTKFPTCFTDPYADVALPAGHVDWEVELVIVIGRRAHRIGTERAWDHVAGLTVGQDISERIIQMTGAPPQFSLGKSYPGFGPMGPVLVTPDEFADPGDLEIGCAVNGETAQCSRTSQLVFPVPEIIARLSAVTPLLPGDVIFTGTPPGTGIGQTPPRYLAPGDTLTSYITGIGEIRQKFYAAE</sequence>
<evidence type="ECO:0000313" key="4">
    <source>
        <dbReference type="EMBL" id="QIS14009.1"/>
    </source>
</evidence>
<dbReference type="EMBL" id="CP046172">
    <property type="protein sequence ID" value="QIS14009.1"/>
    <property type="molecule type" value="Genomic_DNA"/>
</dbReference>
<reference evidence="4 5" key="1">
    <citation type="journal article" date="2019" name="ACS Chem. Biol.">
        <title>Identification and Mobilization of a Cryptic Antibiotic Biosynthesis Gene Locus from a Human-Pathogenic Nocardia Isolate.</title>
        <authorList>
            <person name="Herisse M."/>
            <person name="Ishida K."/>
            <person name="Porter J.L."/>
            <person name="Howden B."/>
            <person name="Hertweck C."/>
            <person name="Stinear T.P."/>
            <person name="Pidot S.J."/>
        </authorList>
    </citation>
    <scope>NUCLEOTIDE SEQUENCE [LARGE SCALE GENOMIC DNA]</scope>
    <source>
        <strain evidence="4 5">AUSMDU00012717</strain>
    </source>
</reference>
<dbReference type="InterPro" id="IPR036663">
    <property type="entry name" value="Fumarylacetoacetase_C_sf"/>
</dbReference>
<dbReference type="GO" id="GO:0016787">
    <property type="term" value="F:hydrolase activity"/>
    <property type="evidence" value="ECO:0007669"/>
    <property type="project" value="UniProtKB-KW"/>
</dbReference>
<dbReference type="AlphaFoldDB" id="A0A6G9YL63"/>
<keyword evidence="5" id="KW-1185">Reference proteome</keyword>
<protein>
    <submittedName>
        <fullName evidence="4">Fumarylacetoacetate hydrolase</fullName>
    </submittedName>
</protein>
<proteinExistence type="inferred from homology"/>
<keyword evidence="4" id="KW-0378">Hydrolase</keyword>
<dbReference type="GO" id="GO:0044281">
    <property type="term" value="P:small molecule metabolic process"/>
    <property type="evidence" value="ECO:0007669"/>
    <property type="project" value="UniProtKB-ARBA"/>
</dbReference>
<dbReference type="PANTHER" id="PTHR42796:SF4">
    <property type="entry name" value="FUMARYLACETOACETATE HYDROLASE DOMAIN-CONTAINING PROTEIN 2A"/>
    <property type="match status" value="1"/>
</dbReference>
<dbReference type="KEGG" id="nah:F5544_30830"/>
<accession>A0A6G9YL63</accession>
<dbReference type="InterPro" id="IPR051121">
    <property type="entry name" value="FAH"/>
</dbReference>
<evidence type="ECO:0000256" key="1">
    <source>
        <dbReference type="ARBA" id="ARBA00010211"/>
    </source>
</evidence>
<dbReference type="GO" id="GO:0046872">
    <property type="term" value="F:metal ion binding"/>
    <property type="evidence" value="ECO:0007669"/>
    <property type="project" value="UniProtKB-KW"/>
</dbReference>
<dbReference type="Proteomes" id="UP000503540">
    <property type="component" value="Chromosome"/>
</dbReference>
<comment type="similarity">
    <text evidence="1">Belongs to the FAH family.</text>
</comment>
<gene>
    <name evidence="4" type="ORF">F5544_30830</name>
</gene>
<dbReference type="PANTHER" id="PTHR42796">
    <property type="entry name" value="FUMARYLACETOACETATE HYDROLASE DOMAIN-CONTAINING PROTEIN 2A-RELATED"/>
    <property type="match status" value="1"/>
</dbReference>
<keyword evidence="2" id="KW-0479">Metal-binding</keyword>
<name>A0A6G9YL63_9NOCA</name>
<dbReference type="Pfam" id="PF01557">
    <property type="entry name" value="FAA_hydrolase"/>
    <property type="match status" value="1"/>
</dbReference>
<evidence type="ECO:0000313" key="5">
    <source>
        <dbReference type="Proteomes" id="UP000503540"/>
    </source>
</evidence>
<dbReference type="InterPro" id="IPR011234">
    <property type="entry name" value="Fumarylacetoacetase-like_C"/>
</dbReference>
<evidence type="ECO:0000259" key="3">
    <source>
        <dbReference type="Pfam" id="PF01557"/>
    </source>
</evidence>
<dbReference type="SUPFAM" id="SSF56529">
    <property type="entry name" value="FAH"/>
    <property type="match status" value="1"/>
</dbReference>
<organism evidence="4 5">
    <name type="scientific">Nocardia arthritidis</name>
    <dbReference type="NCBI Taxonomy" id="228602"/>
    <lineage>
        <taxon>Bacteria</taxon>
        <taxon>Bacillati</taxon>
        <taxon>Actinomycetota</taxon>
        <taxon>Actinomycetes</taxon>
        <taxon>Mycobacteriales</taxon>
        <taxon>Nocardiaceae</taxon>
        <taxon>Nocardia</taxon>
    </lineage>
</organism>
<feature type="domain" description="Fumarylacetoacetase-like C-terminal" evidence="3">
    <location>
        <begin position="85"/>
        <end position="287"/>
    </location>
</feature>
<evidence type="ECO:0000256" key="2">
    <source>
        <dbReference type="ARBA" id="ARBA00022723"/>
    </source>
</evidence>
<dbReference type="Gene3D" id="3.90.850.10">
    <property type="entry name" value="Fumarylacetoacetase-like, C-terminal domain"/>
    <property type="match status" value="1"/>
</dbReference>